<dbReference type="Pfam" id="PF14317">
    <property type="entry name" value="YcxB"/>
    <property type="match status" value="1"/>
</dbReference>
<dbReference type="Proteomes" id="UP000016491">
    <property type="component" value="Unassembled WGS sequence"/>
</dbReference>
<name>A0ABC9TVJ4_CLOSY</name>
<proteinExistence type="predicted"/>
<keyword evidence="1" id="KW-0472">Membrane</keyword>
<accession>A0ABC9TVJ4</accession>
<dbReference type="InterPro" id="IPR025588">
    <property type="entry name" value="YcxB-like_C"/>
</dbReference>
<organism evidence="3 4">
    <name type="scientific">[Clostridium] symbiosum ATCC 14940</name>
    <dbReference type="NCBI Taxonomy" id="411472"/>
    <lineage>
        <taxon>Bacteria</taxon>
        <taxon>Bacillati</taxon>
        <taxon>Bacillota</taxon>
        <taxon>Clostridia</taxon>
        <taxon>Lachnospirales</taxon>
        <taxon>Lachnospiraceae</taxon>
        <taxon>Otoolea</taxon>
    </lineage>
</organism>
<sequence length="175" mass="20159">MGRKADRKEEWKMDLRVKVTSREIFLFSLHHYYHSVPGFISIGCTILALGAVVATWPAQPGFMKAILALAVVLIACTQPFVLYRKAGREALDPQRSKETHFKIDYNGLRVHQGRDKAVIRWKQIIKVGKVSDIYVLYLTKDRAYLFPQRVLEGGKKEQFLNLLREYVPAELRKGI</sequence>
<comment type="caution">
    <text evidence="3">The sequence shown here is derived from an EMBL/GenBank/DDBJ whole genome shotgun (WGS) entry which is preliminary data.</text>
</comment>
<evidence type="ECO:0000313" key="4">
    <source>
        <dbReference type="Proteomes" id="UP000016491"/>
    </source>
</evidence>
<dbReference type="AlphaFoldDB" id="A0ABC9TVJ4"/>
<evidence type="ECO:0000259" key="2">
    <source>
        <dbReference type="Pfam" id="PF14317"/>
    </source>
</evidence>
<gene>
    <name evidence="3" type="ORF">CLOSYM_03123</name>
</gene>
<feature type="transmembrane region" description="Helical" evidence="1">
    <location>
        <begin position="62"/>
        <end position="83"/>
    </location>
</feature>
<keyword evidence="1" id="KW-0812">Transmembrane</keyword>
<evidence type="ECO:0000313" key="3">
    <source>
        <dbReference type="EMBL" id="ERI75657.1"/>
    </source>
</evidence>
<feature type="domain" description="YcxB-like C-terminal" evidence="2">
    <location>
        <begin position="106"/>
        <end position="163"/>
    </location>
</feature>
<feature type="transmembrane region" description="Helical" evidence="1">
    <location>
        <begin position="32"/>
        <end position="56"/>
    </location>
</feature>
<protein>
    <recommendedName>
        <fullName evidence="2">YcxB-like C-terminal domain-containing protein</fullName>
    </recommendedName>
</protein>
<dbReference type="EMBL" id="AWSU01000240">
    <property type="protein sequence ID" value="ERI75657.1"/>
    <property type="molecule type" value="Genomic_DNA"/>
</dbReference>
<evidence type="ECO:0000256" key="1">
    <source>
        <dbReference type="SAM" id="Phobius"/>
    </source>
</evidence>
<keyword evidence="1" id="KW-1133">Transmembrane helix</keyword>
<reference evidence="3 4" key="1">
    <citation type="submission" date="2013-07" db="EMBL/GenBank/DDBJ databases">
        <authorList>
            <person name="Weinstock G."/>
            <person name="Sodergren E."/>
            <person name="Wylie T."/>
            <person name="Fulton L."/>
            <person name="Fulton R."/>
            <person name="Fronick C."/>
            <person name="O'Laughlin M."/>
            <person name="Godfrey J."/>
            <person name="Miner T."/>
            <person name="Herter B."/>
            <person name="Appelbaum E."/>
            <person name="Cordes M."/>
            <person name="Lek S."/>
            <person name="Wollam A."/>
            <person name="Pepin K.H."/>
            <person name="Palsikar V.B."/>
            <person name="Mitreva M."/>
            <person name="Wilson R.K."/>
        </authorList>
    </citation>
    <scope>NUCLEOTIDE SEQUENCE [LARGE SCALE GENOMIC DNA]</scope>
    <source>
        <strain evidence="3 4">ATCC 14940</strain>
    </source>
</reference>